<feature type="domain" description="Rieske" evidence="7">
    <location>
        <begin position="26"/>
        <end position="133"/>
    </location>
</feature>
<evidence type="ECO:0000313" key="9">
    <source>
        <dbReference type="Proteomes" id="UP001500518"/>
    </source>
</evidence>
<dbReference type="Pfam" id="PF19301">
    <property type="entry name" value="LigXa_C"/>
    <property type="match status" value="1"/>
</dbReference>
<dbReference type="InterPro" id="IPR045623">
    <property type="entry name" value="LigXa_C"/>
</dbReference>
<dbReference type="CDD" id="cd03479">
    <property type="entry name" value="Rieske_RO_Alpha_PhDO_like"/>
    <property type="match status" value="1"/>
</dbReference>
<protein>
    <submittedName>
        <fullName evidence="8">Rieske 2Fe-2S domain-containing protein</fullName>
    </submittedName>
</protein>
<dbReference type="PANTHER" id="PTHR21266:SF59">
    <property type="entry name" value="BLR4922 PROTEIN"/>
    <property type="match status" value="1"/>
</dbReference>
<dbReference type="InterPro" id="IPR015881">
    <property type="entry name" value="ARHD_Rieske_2Fe_2S"/>
</dbReference>
<comment type="caution">
    <text evidence="8">The sequence shown here is derived from an EMBL/GenBank/DDBJ whole genome shotgun (WGS) entry which is preliminary data.</text>
</comment>
<evidence type="ECO:0000256" key="4">
    <source>
        <dbReference type="ARBA" id="ARBA00023004"/>
    </source>
</evidence>
<dbReference type="PANTHER" id="PTHR21266">
    <property type="entry name" value="IRON-SULFUR DOMAIN CONTAINING PROTEIN"/>
    <property type="match status" value="1"/>
</dbReference>
<dbReference type="SUPFAM" id="SSF55961">
    <property type="entry name" value="Bet v1-like"/>
    <property type="match status" value="1"/>
</dbReference>
<dbReference type="Proteomes" id="UP001500518">
    <property type="component" value="Unassembled WGS sequence"/>
</dbReference>
<keyword evidence="3" id="KW-0560">Oxidoreductase</keyword>
<dbReference type="PROSITE" id="PS51296">
    <property type="entry name" value="RIESKE"/>
    <property type="match status" value="1"/>
</dbReference>
<feature type="region of interest" description="Disordered" evidence="6">
    <location>
        <begin position="182"/>
        <end position="211"/>
    </location>
</feature>
<gene>
    <name evidence="8" type="ORF">GCM10023208_06910</name>
</gene>
<dbReference type="EMBL" id="BAABHV010000005">
    <property type="protein sequence ID" value="GAA5049040.1"/>
    <property type="molecule type" value="Genomic_DNA"/>
</dbReference>
<organism evidence="8 9">
    <name type="scientific">Erythrobacter westpacificensis</name>
    <dbReference type="NCBI Taxonomy" id="1055231"/>
    <lineage>
        <taxon>Bacteria</taxon>
        <taxon>Pseudomonadati</taxon>
        <taxon>Pseudomonadota</taxon>
        <taxon>Alphaproteobacteria</taxon>
        <taxon>Sphingomonadales</taxon>
        <taxon>Erythrobacteraceae</taxon>
        <taxon>Erythrobacter/Porphyrobacter group</taxon>
        <taxon>Erythrobacter</taxon>
    </lineage>
</organism>
<keyword evidence="1" id="KW-0001">2Fe-2S</keyword>
<dbReference type="SUPFAM" id="SSF50022">
    <property type="entry name" value="ISP domain"/>
    <property type="match status" value="1"/>
</dbReference>
<name>A0ABP9K3S4_9SPHN</name>
<evidence type="ECO:0000256" key="3">
    <source>
        <dbReference type="ARBA" id="ARBA00023002"/>
    </source>
</evidence>
<evidence type="ECO:0000259" key="7">
    <source>
        <dbReference type="PROSITE" id="PS51296"/>
    </source>
</evidence>
<evidence type="ECO:0000256" key="2">
    <source>
        <dbReference type="ARBA" id="ARBA00022723"/>
    </source>
</evidence>
<reference evidence="9" key="1">
    <citation type="journal article" date="2019" name="Int. J. Syst. Evol. Microbiol.">
        <title>The Global Catalogue of Microorganisms (GCM) 10K type strain sequencing project: providing services to taxonomists for standard genome sequencing and annotation.</title>
        <authorList>
            <consortium name="The Broad Institute Genomics Platform"/>
            <consortium name="The Broad Institute Genome Sequencing Center for Infectious Disease"/>
            <person name="Wu L."/>
            <person name="Ma J."/>
        </authorList>
    </citation>
    <scope>NUCLEOTIDE SEQUENCE [LARGE SCALE GENOMIC DNA]</scope>
    <source>
        <strain evidence="9">JCM 18014</strain>
    </source>
</reference>
<keyword evidence="5" id="KW-0411">Iron-sulfur</keyword>
<dbReference type="Gene3D" id="2.102.10.10">
    <property type="entry name" value="Rieske [2Fe-2S] iron-sulphur domain"/>
    <property type="match status" value="1"/>
</dbReference>
<dbReference type="InterPro" id="IPR050584">
    <property type="entry name" value="Cholesterol_7-desaturase"/>
</dbReference>
<evidence type="ECO:0000256" key="6">
    <source>
        <dbReference type="SAM" id="MobiDB-lite"/>
    </source>
</evidence>
<evidence type="ECO:0000313" key="8">
    <source>
        <dbReference type="EMBL" id="GAA5049040.1"/>
    </source>
</evidence>
<proteinExistence type="predicted"/>
<evidence type="ECO:0000256" key="1">
    <source>
        <dbReference type="ARBA" id="ARBA00022714"/>
    </source>
</evidence>
<keyword evidence="9" id="KW-1185">Reference proteome</keyword>
<sequence length="443" mass="49688">MTPEQNDLLCRVEGDAPMGKLMRQHWLPACMSEEVAEPDSPPRRVRLLGENMVVFRDSEGRVGVLDELCPHRRASLVFGRNEECGLRCLYHGWKFDVNGKVLDMSSEPEDSHMRGKVNARAYPVVEEAGFIWVWMGDPDNVGEFNAPNWSSASEGNISIMKIHGACNWAQILEGAIDSSHSSSLHSSNMPTAEDVSGSTATETAWLRPSADKSPRIEVEKTSFGFRYAAIRKPIKDADKQDYVRTTLFIAPFTAVIPSNDQYHLSQLLIPIDDENTYFYWIAWSEDPEKGIGQDAWRKFCGAEVGKDVEPVTYKKVRNYDNNYLQDREAMKDGDFTGIYGIPCQDMAMWESMGKIADRSEDNLGTSDKAIFTFRTQMYRAAQSVQKGGAAIGAGSDALPQSKLISFQGMVPKGEDWKQYNISDEERALREAKAHSKAKREPAE</sequence>
<evidence type="ECO:0000256" key="5">
    <source>
        <dbReference type="ARBA" id="ARBA00023014"/>
    </source>
</evidence>
<keyword evidence="2" id="KW-0479">Metal-binding</keyword>
<dbReference type="Pfam" id="PF00355">
    <property type="entry name" value="Rieske"/>
    <property type="match status" value="1"/>
</dbReference>
<keyword evidence="4" id="KW-0408">Iron</keyword>
<dbReference type="PROSITE" id="PS00570">
    <property type="entry name" value="RING_HYDROXYL_ALPHA"/>
    <property type="match status" value="1"/>
</dbReference>
<dbReference type="InterPro" id="IPR036922">
    <property type="entry name" value="Rieske_2Fe-2S_sf"/>
</dbReference>
<accession>A0ABP9K3S4</accession>
<dbReference type="InterPro" id="IPR017941">
    <property type="entry name" value="Rieske_2Fe-2S"/>
</dbReference>
<dbReference type="RefSeq" id="WP_346031732.1">
    <property type="nucleotide sequence ID" value="NZ_BAABHV010000005.1"/>
</dbReference>
<dbReference type="Gene3D" id="3.90.380.10">
    <property type="entry name" value="Naphthalene 1,2-dioxygenase Alpha Subunit, Chain A, domain 1"/>
    <property type="match status" value="1"/>
</dbReference>